<dbReference type="AlphaFoldDB" id="A0A4R2KVK6"/>
<feature type="region of interest" description="Disordered" evidence="7">
    <location>
        <begin position="368"/>
        <end position="412"/>
    </location>
</feature>
<dbReference type="GO" id="GO:0008233">
    <property type="term" value="F:peptidase activity"/>
    <property type="evidence" value="ECO:0007669"/>
    <property type="project" value="UniProtKB-KW"/>
</dbReference>
<dbReference type="GO" id="GO:0016020">
    <property type="term" value="C:membrane"/>
    <property type="evidence" value="ECO:0007669"/>
    <property type="project" value="UniProtKB-SubCell"/>
</dbReference>
<keyword evidence="9" id="KW-0378">Hydrolase</keyword>
<dbReference type="Proteomes" id="UP000295765">
    <property type="component" value="Unassembled WGS sequence"/>
</dbReference>
<dbReference type="InterPro" id="IPR010201">
    <property type="entry name" value="HflK"/>
</dbReference>
<dbReference type="PANTHER" id="PTHR43327">
    <property type="entry name" value="STOMATIN-LIKE PROTEIN 2, MITOCHONDRIAL"/>
    <property type="match status" value="1"/>
</dbReference>
<organism evidence="9 10">
    <name type="scientific">Plasticicumulans lactativorans</name>
    <dbReference type="NCBI Taxonomy" id="1133106"/>
    <lineage>
        <taxon>Bacteria</taxon>
        <taxon>Pseudomonadati</taxon>
        <taxon>Pseudomonadota</taxon>
        <taxon>Gammaproteobacteria</taxon>
        <taxon>Candidatus Competibacteraceae</taxon>
        <taxon>Plasticicumulans</taxon>
    </lineage>
</organism>
<name>A0A4R2KVK6_9GAMM</name>
<dbReference type="GO" id="GO:0006508">
    <property type="term" value="P:proteolysis"/>
    <property type="evidence" value="ECO:0007669"/>
    <property type="project" value="UniProtKB-KW"/>
</dbReference>
<dbReference type="Pfam" id="PF01145">
    <property type="entry name" value="Band_7"/>
    <property type="match status" value="1"/>
</dbReference>
<feature type="region of interest" description="Disordered" evidence="7">
    <location>
        <begin position="41"/>
        <end position="60"/>
    </location>
</feature>
<dbReference type="Pfam" id="PF12221">
    <property type="entry name" value="HflK_N"/>
    <property type="match status" value="1"/>
</dbReference>
<dbReference type="PANTHER" id="PTHR43327:SF2">
    <property type="entry name" value="MODULATOR OF FTSH PROTEASE HFLK"/>
    <property type="match status" value="1"/>
</dbReference>
<evidence type="ECO:0000256" key="2">
    <source>
        <dbReference type="ARBA" id="ARBA00006971"/>
    </source>
</evidence>
<evidence type="ECO:0000256" key="4">
    <source>
        <dbReference type="ARBA" id="ARBA00022989"/>
    </source>
</evidence>
<keyword evidence="10" id="KW-1185">Reference proteome</keyword>
<reference evidence="9 10" key="1">
    <citation type="submission" date="2019-03" db="EMBL/GenBank/DDBJ databases">
        <title>Genomic Encyclopedia of Type Strains, Phase IV (KMG-IV): sequencing the most valuable type-strain genomes for metagenomic binning, comparative biology and taxonomic classification.</title>
        <authorList>
            <person name="Goeker M."/>
        </authorList>
    </citation>
    <scope>NUCLEOTIDE SEQUENCE [LARGE SCALE GENOMIC DNA]</scope>
    <source>
        <strain evidence="9 10">DSM 25287</strain>
    </source>
</reference>
<dbReference type="SUPFAM" id="SSF117892">
    <property type="entry name" value="Band 7/SPFH domain"/>
    <property type="match status" value="1"/>
</dbReference>
<dbReference type="RefSeq" id="WP_132545502.1">
    <property type="nucleotide sequence ID" value="NZ_SLWY01000027.1"/>
</dbReference>
<dbReference type="CDD" id="cd03404">
    <property type="entry name" value="SPFH_HflK"/>
    <property type="match status" value="1"/>
</dbReference>
<evidence type="ECO:0000256" key="6">
    <source>
        <dbReference type="RuleBase" id="RU364113"/>
    </source>
</evidence>
<comment type="function">
    <text evidence="6">HflC and HflK could encode or regulate a protease.</text>
</comment>
<dbReference type="EMBL" id="SLWY01000027">
    <property type="protein sequence ID" value="TCO76972.1"/>
    <property type="molecule type" value="Genomic_DNA"/>
</dbReference>
<feature type="compositionally biased region" description="Low complexity" evidence="7">
    <location>
        <begin position="1"/>
        <end position="13"/>
    </location>
</feature>
<comment type="subcellular location">
    <subcellularLocation>
        <location evidence="1">Membrane</location>
        <topology evidence="1">Single-pass membrane protein</topology>
    </subcellularLocation>
</comment>
<dbReference type="InterPro" id="IPR036013">
    <property type="entry name" value="Band_7/SPFH_dom_sf"/>
</dbReference>
<comment type="caution">
    <text evidence="9">The sequence shown here is derived from an EMBL/GenBank/DDBJ whole genome shotgun (WGS) entry which is preliminary data.</text>
</comment>
<comment type="similarity">
    <text evidence="2 6">Belongs to the band 7/mec-2 family. HflK subfamily.</text>
</comment>
<accession>A0A4R2KVK6</accession>
<dbReference type="InterPro" id="IPR020980">
    <property type="entry name" value="Membrane_HflK_N"/>
</dbReference>
<feature type="compositionally biased region" description="Basic and acidic residues" evidence="7">
    <location>
        <begin position="400"/>
        <end position="412"/>
    </location>
</feature>
<feature type="region of interest" description="Disordered" evidence="7">
    <location>
        <begin position="1"/>
        <end position="28"/>
    </location>
</feature>
<evidence type="ECO:0000259" key="8">
    <source>
        <dbReference type="SMART" id="SM00244"/>
    </source>
</evidence>
<evidence type="ECO:0000256" key="1">
    <source>
        <dbReference type="ARBA" id="ARBA00004167"/>
    </source>
</evidence>
<feature type="domain" description="Band 7" evidence="8">
    <location>
        <begin position="82"/>
        <end position="259"/>
    </location>
</feature>
<gene>
    <name evidence="9" type="ORF">EV699_12711</name>
</gene>
<comment type="subunit">
    <text evidence="6">HflC and HflK may interact to form a multimeric complex.</text>
</comment>
<dbReference type="NCBIfam" id="TIGR01933">
    <property type="entry name" value="hflK"/>
    <property type="match status" value="1"/>
</dbReference>
<sequence>MAWNEPGGNNRDPWGGGGRDPGPPDLDEVVRKLSDQLRGLFGQRRSGMGDGGEGGGDGPRRPPRLLLGLLAGGALVLWAGVGSFYIVDEGRRGVVQRFGRYAETTQPGLRWHLPYPLESVQIVDIEQIRSEEIGYRAGGRQPAARSVPKEALMLTQDENIIDLRLAVQYQVADPRAFLFRVVEPDVTLRQAVESATREVVGRSSMDFVLTEGRSDIVAQIRQLAQAVLDQYQTGLRINSVNLQDAQPPEDVQEAFADAIKAREDEQRQKNEAEAYANEVLPRARGQAARRLQEAEAYRAQVVSQAEGEAARFAQILEQYQKAPDITRQRLYLDTMQTVLGESAKVLVDVSGGNNLMVLPLDKLLAPGARSEGPAETGGAASGTDIPNAGGVGSGPAGDPGRARDIGRTREVR</sequence>
<feature type="compositionally biased region" description="Gly residues" evidence="7">
    <location>
        <begin position="48"/>
        <end position="57"/>
    </location>
</feature>
<dbReference type="Gene3D" id="3.30.479.30">
    <property type="entry name" value="Band 7 domain"/>
    <property type="match status" value="1"/>
</dbReference>
<keyword evidence="9" id="KW-0645">Protease</keyword>
<evidence type="ECO:0000313" key="9">
    <source>
        <dbReference type="EMBL" id="TCO76972.1"/>
    </source>
</evidence>
<proteinExistence type="inferred from homology"/>
<dbReference type="SMART" id="SM00244">
    <property type="entry name" value="PHB"/>
    <property type="match status" value="1"/>
</dbReference>
<evidence type="ECO:0000256" key="5">
    <source>
        <dbReference type="ARBA" id="ARBA00023136"/>
    </source>
</evidence>
<evidence type="ECO:0000313" key="10">
    <source>
        <dbReference type="Proteomes" id="UP000295765"/>
    </source>
</evidence>
<dbReference type="OrthoDB" id="9779595at2"/>
<evidence type="ECO:0000256" key="7">
    <source>
        <dbReference type="SAM" id="MobiDB-lite"/>
    </source>
</evidence>
<keyword evidence="3 6" id="KW-0812">Transmembrane</keyword>
<keyword evidence="4 6" id="KW-1133">Transmembrane helix</keyword>
<keyword evidence="5 6" id="KW-0472">Membrane</keyword>
<evidence type="ECO:0000256" key="3">
    <source>
        <dbReference type="ARBA" id="ARBA00022692"/>
    </source>
</evidence>
<feature type="transmembrane region" description="Helical" evidence="6">
    <location>
        <begin position="65"/>
        <end position="87"/>
    </location>
</feature>
<protein>
    <recommendedName>
        <fullName evidence="6">Protein HflK</fullName>
    </recommendedName>
</protein>
<dbReference type="InterPro" id="IPR050710">
    <property type="entry name" value="Band7/mec-2_domain"/>
</dbReference>
<dbReference type="InterPro" id="IPR001107">
    <property type="entry name" value="Band_7"/>
</dbReference>